<name>A0A9D1W6S9_9SPHI</name>
<dbReference type="PANTHER" id="PTHR44858:SF1">
    <property type="entry name" value="UDP-N-ACETYLGLUCOSAMINE--PEPTIDE N-ACETYLGLUCOSAMINYLTRANSFERASE SPINDLY-RELATED"/>
    <property type="match status" value="1"/>
</dbReference>
<dbReference type="InterPro" id="IPR019734">
    <property type="entry name" value="TPR_rpt"/>
</dbReference>
<accession>A0A9D1W6S9</accession>
<reference evidence="5" key="1">
    <citation type="journal article" date="2021" name="PeerJ">
        <title>Extensive microbial diversity within the chicken gut microbiome revealed by metagenomics and culture.</title>
        <authorList>
            <person name="Gilroy R."/>
            <person name="Ravi A."/>
            <person name="Getino M."/>
            <person name="Pursley I."/>
            <person name="Horton D.L."/>
            <person name="Alikhan N.F."/>
            <person name="Baker D."/>
            <person name="Gharbi K."/>
            <person name="Hall N."/>
            <person name="Watson M."/>
            <person name="Adriaenssens E.M."/>
            <person name="Foster-Nyarko E."/>
            <person name="Jarju S."/>
            <person name="Secka A."/>
            <person name="Antonio M."/>
            <person name="Oren A."/>
            <person name="Chaudhuri R.R."/>
            <person name="La Ragione R."/>
            <person name="Hildebrand F."/>
            <person name="Pallen M.J."/>
        </authorList>
    </citation>
    <scope>NUCLEOTIDE SEQUENCE</scope>
    <source>
        <strain evidence="5">1719</strain>
    </source>
</reference>
<sequence length="220" mass="24359">MKLRQWNKRFKALTGALLLTAVLGFSVHAQEQEHSNANVRSGQKALLEGNFKAAASHFQKALPEESSDPDVVYLLGYSQFQSGDFDKAAKTFGDVLKLDPKNVNAYYYRGKSSNNKAVIPGNKLNPTKKEELLNAAIADYSKAIEIDKDDVKLYQNRAIAYRDLGILIGTDGTSSYNKGKATEAYNGAISDFKKVLTVDAARKDIQTELKKATVYRDNLK</sequence>
<dbReference type="InterPro" id="IPR050498">
    <property type="entry name" value="Ycf3"/>
</dbReference>
<dbReference type="EMBL" id="DXEZ01000018">
    <property type="protein sequence ID" value="HIX53521.1"/>
    <property type="molecule type" value="Genomic_DNA"/>
</dbReference>
<dbReference type="Gene3D" id="1.25.40.10">
    <property type="entry name" value="Tetratricopeptide repeat domain"/>
    <property type="match status" value="2"/>
</dbReference>
<protein>
    <submittedName>
        <fullName evidence="5">Tetratricopeptide repeat protein</fullName>
    </submittedName>
</protein>
<dbReference type="PROSITE" id="PS50005">
    <property type="entry name" value="TPR"/>
    <property type="match status" value="1"/>
</dbReference>
<gene>
    <name evidence="5" type="ORF">H9853_00720</name>
</gene>
<dbReference type="SMART" id="SM00028">
    <property type="entry name" value="TPR"/>
    <property type="match status" value="2"/>
</dbReference>
<feature type="chain" id="PRO_5039369599" evidence="4">
    <location>
        <begin position="30"/>
        <end position="220"/>
    </location>
</feature>
<evidence type="ECO:0000313" key="6">
    <source>
        <dbReference type="Proteomes" id="UP000824156"/>
    </source>
</evidence>
<dbReference type="SUPFAM" id="SSF48452">
    <property type="entry name" value="TPR-like"/>
    <property type="match status" value="1"/>
</dbReference>
<dbReference type="InterPro" id="IPR011990">
    <property type="entry name" value="TPR-like_helical_dom_sf"/>
</dbReference>
<dbReference type="PANTHER" id="PTHR44858">
    <property type="entry name" value="TETRATRICOPEPTIDE REPEAT PROTEIN 6"/>
    <property type="match status" value="1"/>
</dbReference>
<feature type="repeat" description="TPR" evidence="3">
    <location>
        <begin position="69"/>
        <end position="102"/>
    </location>
</feature>
<dbReference type="Pfam" id="PF14559">
    <property type="entry name" value="TPR_19"/>
    <property type="match status" value="1"/>
</dbReference>
<dbReference type="AlphaFoldDB" id="A0A9D1W6S9"/>
<evidence type="ECO:0000256" key="3">
    <source>
        <dbReference type="PROSITE-ProRule" id="PRU00339"/>
    </source>
</evidence>
<dbReference type="Pfam" id="PF13414">
    <property type="entry name" value="TPR_11"/>
    <property type="match status" value="1"/>
</dbReference>
<feature type="signal peptide" evidence="4">
    <location>
        <begin position="1"/>
        <end position="29"/>
    </location>
</feature>
<comment type="caution">
    <text evidence="5">The sequence shown here is derived from an EMBL/GenBank/DDBJ whole genome shotgun (WGS) entry which is preliminary data.</text>
</comment>
<evidence type="ECO:0000313" key="5">
    <source>
        <dbReference type="EMBL" id="HIX53521.1"/>
    </source>
</evidence>
<evidence type="ECO:0000256" key="1">
    <source>
        <dbReference type="ARBA" id="ARBA00022737"/>
    </source>
</evidence>
<keyword evidence="1" id="KW-0677">Repeat</keyword>
<organism evidence="5 6">
    <name type="scientific">Candidatus Sphingobacterium stercoripullorum</name>
    <dbReference type="NCBI Taxonomy" id="2838759"/>
    <lineage>
        <taxon>Bacteria</taxon>
        <taxon>Pseudomonadati</taxon>
        <taxon>Bacteroidota</taxon>
        <taxon>Sphingobacteriia</taxon>
        <taxon>Sphingobacteriales</taxon>
        <taxon>Sphingobacteriaceae</taxon>
        <taxon>Sphingobacterium</taxon>
    </lineage>
</organism>
<keyword evidence="2 3" id="KW-0802">TPR repeat</keyword>
<keyword evidence="4" id="KW-0732">Signal</keyword>
<dbReference type="Proteomes" id="UP000824156">
    <property type="component" value="Unassembled WGS sequence"/>
</dbReference>
<proteinExistence type="predicted"/>
<evidence type="ECO:0000256" key="4">
    <source>
        <dbReference type="SAM" id="SignalP"/>
    </source>
</evidence>
<reference evidence="5" key="2">
    <citation type="submission" date="2021-04" db="EMBL/GenBank/DDBJ databases">
        <authorList>
            <person name="Gilroy R."/>
        </authorList>
    </citation>
    <scope>NUCLEOTIDE SEQUENCE</scope>
    <source>
        <strain evidence="5">1719</strain>
    </source>
</reference>
<evidence type="ECO:0000256" key="2">
    <source>
        <dbReference type="ARBA" id="ARBA00022803"/>
    </source>
</evidence>